<evidence type="ECO:0000256" key="3">
    <source>
        <dbReference type="PROSITE-ProRule" id="PRU00059"/>
    </source>
</evidence>
<dbReference type="PANTHER" id="PTHR24251">
    <property type="entry name" value="OVOCHYMASE-RELATED"/>
    <property type="match status" value="1"/>
</dbReference>
<dbReference type="PANTHER" id="PTHR24251:SF37">
    <property type="entry name" value="CUB DOMAIN-CONTAINING PROTEIN"/>
    <property type="match status" value="1"/>
</dbReference>
<proteinExistence type="predicted"/>
<accession>A0A9W9ZZ27</accession>
<name>A0A9W9ZZ27_9CNID</name>
<dbReference type="Pfam" id="PF00431">
    <property type="entry name" value="CUB"/>
    <property type="match status" value="3"/>
</dbReference>
<dbReference type="InterPro" id="IPR000859">
    <property type="entry name" value="CUB_dom"/>
</dbReference>
<dbReference type="OrthoDB" id="5960476at2759"/>
<evidence type="ECO:0000259" key="4">
    <source>
        <dbReference type="PROSITE" id="PS01180"/>
    </source>
</evidence>
<keyword evidence="2" id="KW-1015">Disulfide bond</keyword>
<gene>
    <name evidence="5" type="ORF">OS493_029623</name>
</gene>
<sequence>MNIVLRNASGVFQSPWYPHRYPYELINKCHWKIIAPKGKVVRIEFLSFRICDNYAQITDRINGLNSRIVKISVSSGTCILNESSTVHMAGEGRSFSTPGYPSHPGKGTCSWNITVSPGEFVKVTFWEMEGSSNQNYAEVYDVTNSRWKSLGTFARHSRVNEFYSIGNNVLVEFTSRYLAWPGWPGGFIASYEAVKAAPARYSCSKPTPNWWSKNVVTLHGYNGEFASFGYPLPYPNDVKCSWEIKAPLGYVIQLTFHSFHLQPDVVRLLG</sequence>
<dbReference type="AlphaFoldDB" id="A0A9W9ZZ27"/>
<dbReference type="PROSITE" id="PS01180">
    <property type="entry name" value="CUB"/>
    <property type="match status" value="3"/>
</dbReference>
<evidence type="ECO:0000313" key="6">
    <source>
        <dbReference type="Proteomes" id="UP001163046"/>
    </source>
</evidence>
<feature type="domain" description="CUB" evidence="4">
    <location>
        <begin position="78"/>
        <end position="194"/>
    </location>
</feature>
<reference evidence="5" key="1">
    <citation type="submission" date="2023-01" db="EMBL/GenBank/DDBJ databases">
        <title>Genome assembly of the deep-sea coral Lophelia pertusa.</title>
        <authorList>
            <person name="Herrera S."/>
            <person name="Cordes E."/>
        </authorList>
    </citation>
    <scope>NUCLEOTIDE SEQUENCE</scope>
    <source>
        <strain evidence="5">USNM1676648</strain>
        <tissue evidence="5">Polyp</tissue>
    </source>
</reference>
<organism evidence="5 6">
    <name type="scientific">Desmophyllum pertusum</name>
    <dbReference type="NCBI Taxonomy" id="174260"/>
    <lineage>
        <taxon>Eukaryota</taxon>
        <taxon>Metazoa</taxon>
        <taxon>Cnidaria</taxon>
        <taxon>Anthozoa</taxon>
        <taxon>Hexacorallia</taxon>
        <taxon>Scleractinia</taxon>
        <taxon>Caryophylliina</taxon>
        <taxon>Caryophylliidae</taxon>
        <taxon>Desmophyllum</taxon>
    </lineage>
</organism>
<evidence type="ECO:0000256" key="2">
    <source>
        <dbReference type="ARBA" id="ARBA00023157"/>
    </source>
</evidence>
<evidence type="ECO:0000256" key="1">
    <source>
        <dbReference type="ARBA" id="ARBA00022737"/>
    </source>
</evidence>
<protein>
    <recommendedName>
        <fullName evidence="4">CUB domain-containing protein</fullName>
    </recommendedName>
</protein>
<keyword evidence="6" id="KW-1185">Reference proteome</keyword>
<comment type="caution">
    <text evidence="5">The sequence shown here is derived from an EMBL/GenBank/DDBJ whole genome shotgun (WGS) entry which is preliminary data.</text>
</comment>
<dbReference type="SUPFAM" id="SSF49854">
    <property type="entry name" value="Spermadhesin, CUB domain"/>
    <property type="match status" value="3"/>
</dbReference>
<comment type="caution">
    <text evidence="3">Lacks conserved residue(s) required for the propagation of feature annotation.</text>
</comment>
<dbReference type="InterPro" id="IPR035914">
    <property type="entry name" value="Sperma_CUB_dom_sf"/>
</dbReference>
<dbReference type="EMBL" id="MU825426">
    <property type="protein sequence ID" value="KAJ7389723.1"/>
    <property type="molecule type" value="Genomic_DNA"/>
</dbReference>
<keyword evidence="1" id="KW-0677">Repeat</keyword>
<dbReference type="Gene3D" id="2.60.120.290">
    <property type="entry name" value="Spermadhesin, CUB domain"/>
    <property type="match status" value="3"/>
</dbReference>
<feature type="domain" description="CUB" evidence="4">
    <location>
        <begin position="203"/>
        <end position="270"/>
    </location>
</feature>
<dbReference type="CDD" id="cd00041">
    <property type="entry name" value="CUB"/>
    <property type="match status" value="2"/>
</dbReference>
<feature type="domain" description="CUB" evidence="4">
    <location>
        <begin position="1"/>
        <end position="45"/>
    </location>
</feature>
<dbReference type="Proteomes" id="UP001163046">
    <property type="component" value="Unassembled WGS sequence"/>
</dbReference>
<dbReference type="SMART" id="SM00042">
    <property type="entry name" value="CUB"/>
    <property type="match status" value="1"/>
</dbReference>
<evidence type="ECO:0000313" key="5">
    <source>
        <dbReference type="EMBL" id="KAJ7389723.1"/>
    </source>
</evidence>